<dbReference type="InterPro" id="IPR032799">
    <property type="entry name" value="TAXi_C"/>
</dbReference>
<name>A0AAD4SX91_9MAGN</name>
<keyword evidence="4" id="KW-0732">Signal</keyword>
<evidence type="ECO:0000259" key="5">
    <source>
        <dbReference type="PROSITE" id="PS51767"/>
    </source>
</evidence>
<dbReference type="Gene3D" id="2.40.70.10">
    <property type="entry name" value="Acid Proteases"/>
    <property type="match status" value="2"/>
</dbReference>
<dbReference type="GO" id="GO:0004190">
    <property type="term" value="F:aspartic-type endopeptidase activity"/>
    <property type="evidence" value="ECO:0007669"/>
    <property type="project" value="InterPro"/>
</dbReference>
<dbReference type="PROSITE" id="PS51767">
    <property type="entry name" value="PEPTIDASE_A1"/>
    <property type="match status" value="1"/>
</dbReference>
<dbReference type="PANTHER" id="PTHR47965">
    <property type="entry name" value="ASPARTYL PROTEASE-RELATED"/>
    <property type="match status" value="1"/>
</dbReference>
<dbReference type="InterPro" id="IPR033868">
    <property type="entry name" value="Xylanase_inhibitor_I-like"/>
</dbReference>
<dbReference type="InterPro" id="IPR001461">
    <property type="entry name" value="Aspartic_peptidase_A1"/>
</dbReference>
<evidence type="ECO:0000256" key="4">
    <source>
        <dbReference type="ARBA" id="ARBA00022729"/>
    </source>
</evidence>
<accession>A0AAD4SX91</accession>
<dbReference type="PANTHER" id="PTHR47965:SF22">
    <property type="entry name" value="EUKARYOTIC ASPARTYL PROTEASE FAMILY PROTEIN"/>
    <property type="match status" value="1"/>
</dbReference>
<reference evidence="6" key="1">
    <citation type="submission" date="2022-04" db="EMBL/GenBank/DDBJ databases">
        <title>A functionally conserved STORR gene fusion in Papaver species that diverged 16.8 million years ago.</title>
        <authorList>
            <person name="Catania T."/>
        </authorList>
    </citation>
    <scope>NUCLEOTIDE SEQUENCE</scope>
    <source>
        <strain evidence="6">S-188037</strain>
    </source>
</reference>
<protein>
    <recommendedName>
        <fullName evidence="5">Peptidase A1 domain-containing protein</fullName>
    </recommendedName>
</protein>
<dbReference type="FunFam" id="2.40.70.10:FF:000041">
    <property type="entry name" value="Basic 7S globulin"/>
    <property type="match status" value="1"/>
</dbReference>
<evidence type="ECO:0000313" key="6">
    <source>
        <dbReference type="EMBL" id="KAI3925414.1"/>
    </source>
</evidence>
<dbReference type="Proteomes" id="UP001202328">
    <property type="component" value="Unassembled WGS sequence"/>
</dbReference>
<evidence type="ECO:0000256" key="1">
    <source>
        <dbReference type="ARBA" id="ARBA00004239"/>
    </source>
</evidence>
<dbReference type="GO" id="GO:0006508">
    <property type="term" value="P:proteolysis"/>
    <property type="evidence" value="ECO:0007669"/>
    <property type="project" value="InterPro"/>
</dbReference>
<dbReference type="Pfam" id="PF14543">
    <property type="entry name" value="TAXi_N"/>
    <property type="match status" value="1"/>
</dbReference>
<dbReference type="InterPro" id="IPR021109">
    <property type="entry name" value="Peptidase_aspartic_dom_sf"/>
</dbReference>
<dbReference type="CDD" id="cd05489">
    <property type="entry name" value="xylanase_inhibitor_I_like"/>
    <property type="match status" value="1"/>
</dbReference>
<dbReference type="AlphaFoldDB" id="A0AAD4SX91"/>
<keyword evidence="7" id="KW-1185">Reference proteome</keyword>
<dbReference type="InterPro" id="IPR033121">
    <property type="entry name" value="PEPTIDASE_A1"/>
</dbReference>
<gene>
    <name evidence="6" type="ORF">MKW98_015762</name>
</gene>
<dbReference type="InterPro" id="IPR032861">
    <property type="entry name" value="TAXi_N"/>
</dbReference>
<dbReference type="EMBL" id="JAJJMB010008110">
    <property type="protein sequence ID" value="KAI3925414.1"/>
    <property type="molecule type" value="Genomic_DNA"/>
</dbReference>
<dbReference type="GO" id="GO:0005576">
    <property type="term" value="C:extracellular region"/>
    <property type="evidence" value="ECO:0007669"/>
    <property type="project" value="UniProtKB-SubCell"/>
</dbReference>
<dbReference type="SUPFAM" id="SSF50630">
    <property type="entry name" value="Acid proteases"/>
    <property type="match status" value="1"/>
</dbReference>
<comment type="subcellular location">
    <subcellularLocation>
        <location evidence="1">Secreted</location>
        <location evidence="1">Extracellular space</location>
    </subcellularLocation>
</comment>
<sequence length="388" mass="41076">MVDNTRTPQVPADLVVDLGGELPWVNCEQGFASSKTYRHVSCDSDQCARVKISSCTKSTHNGGLSCGADNVCYTLPGALGIAAGAEVASDVVSVHSTDGYTNVVSNVSSHRFIFACGPSFLLKGLSKGANGMAGLGRASAALPAQFAVAFRVPRKFSLCLSSDKGVLFFGDGPYKMEPGIDITTSLDYTPLFVNPVDKAGISTTPRPSGEYFIAVKSINIGGKSVKFNKKLLAINKVTGHGGTKISTMNPYAALEPSIYKAFTSAFISKAKSMNMSRVASVAPFGACYDSTNILKTRAGPLVPTINLVLPEKVIWRIHGANSMVQISDNVICLGFVDGGEFARASVVIGGHQLEENLLQFDIPRSKLGFSSSLLLRETLCETLNSLAK</sequence>
<comment type="similarity">
    <text evidence="2">Belongs to the peptidase A1 family.</text>
</comment>
<evidence type="ECO:0000256" key="3">
    <source>
        <dbReference type="ARBA" id="ARBA00022525"/>
    </source>
</evidence>
<organism evidence="6 7">
    <name type="scientific">Papaver atlanticum</name>
    <dbReference type="NCBI Taxonomy" id="357466"/>
    <lineage>
        <taxon>Eukaryota</taxon>
        <taxon>Viridiplantae</taxon>
        <taxon>Streptophyta</taxon>
        <taxon>Embryophyta</taxon>
        <taxon>Tracheophyta</taxon>
        <taxon>Spermatophyta</taxon>
        <taxon>Magnoliopsida</taxon>
        <taxon>Ranunculales</taxon>
        <taxon>Papaveraceae</taxon>
        <taxon>Papaveroideae</taxon>
        <taxon>Papaver</taxon>
    </lineage>
</organism>
<evidence type="ECO:0000313" key="7">
    <source>
        <dbReference type="Proteomes" id="UP001202328"/>
    </source>
</evidence>
<feature type="domain" description="Peptidase A1" evidence="5">
    <location>
        <begin position="1"/>
        <end position="370"/>
    </location>
</feature>
<evidence type="ECO:0000256" key="2">
    <source>
        <dbReference type="ARBA" id="ARBA00007447"/>
    </source>
</evidence>
<dbReference type="Pfam" id="PF14541">
    <property type="entry name" value="TAXi_C"/>
    <property type="match status" value="1"/>
</dbReference>
<keyword evidence="3" id="KW-0964">Secreted</keyword>
<comment type="caution">
    <text evidence="6">The sequence shown here is derived from an EMBL/GenBank/DDBJ whole genome shotgun (WGS) entry which is preliminary data.</text>
</comment>
<proteinExistence type="inferred from homology"/>